<dbReference type="GO" id="GO:0016787">
    <property type="term" value="F:hydrolase activity"/>
    <property type="evidence" value="ECO:0007669"/>
    <property type="project" value="UniProtKB-KW"/>
</dbReference>
<dbReference type="SMART" id="SM00356">
    <property type="entry name" value="ZnF_C3H1"/>
    <property type="match status" value="3"/>
</dbReference>
<keyword evidence="6" id="KW-0391">Immunity</keyword>
<dbReference type="PROSITE" id="PS51981">
    <property type="entry name" value="ZF_RZ"/>
    <property type="match status" value="1"/>
</dbReference>
<dbReference type="SUPFAM" id="SSF52540">
    <property type="entry name" value="P-loop containing nucleoside triphosphate hydrolases"/>
    <property type="match status" value="1"/>
</dbReference>
<dbReference type="Proteomes" id="UP000305067">
    <property type="component" value="Unassembled WGS sequence"/>
</dbReference>
<dbReference type="PANTHER" id="PTHR10887">
    <property type="entry name" value="DNA2/NAM7 HELICASE FAMILY"/>
    <property type="match status" value="1"/>
</dbReference>
<dbReference type="GO" id="GO:0031380">
    <property type="term" value="C:nuclear RNA-directed RNA polymerase complex"/>
    <property type="evidence" value="ECO:0007669"/>
    <property type="project" value="TreeGrafter"/>
</dbReference>
<feature type="region of interest" description="Disordered" evidence="9">
    <location>
        <begin position="28"/>
        <end position="52"/>
    </location>
</feature>
<evidence type="ECO:0000256" key="9">
    <source>
        <dbReference type="SAM" id="MobiDB-lite"/>
    </source>
</evidence>
<dbReference type="Pfam" id="PF20173">
    <property type="entry name" value="ZnF_RZ-type"/>
    <property type="match status" value="1"/>
</dbReference>
<evidence type="ECO:0000256" key="4">
    <source>
        <dbReference type="ARBA" id="ARBA00022771"/>
    </source>
</evidence>
<feature type="compositionally biased region" description="Acidic residues" evidence="9">
    <location>
        <begin position="1021"/>
        <end position="1030"/>
    </location>
</feature>
<dbReference type="GO" id="GO:0005737">
    <property type="term" value="C:cytoplasm"/>
    <property type="evidence" value="ECO:0007669"/>
    <property type="project" value="UniProtKB-SubCell"/>
</dbReference>
<dbReference type="STRING" id="1884261.A0A5C3QI56"/>
<dbReference type="Gene3D" id="3.40.50.300">
    <property type="entry name" value="P-loop containing nucleotide triphosphate hydrolases"/>
    <property type="match status" value="3"/>
</dbReference>
<feature type="compositionally biased region" description="Pro residues" evidence="9">
    <location>
        <begin position="1053"/>
        <end position="1068"/>
    </location>
</feature>
<feature type="zinc finger region" description="C3H1-type" evidence="7">
    <location>
        <begin position="106"/>
        <end position="134"/>
    </location>
</feature>
<dbReference type="GO" id="GO:0008270">
    <property type="term" value="F:zinc ion binding"/>
    <property type="evidence" value="ECO:0007669"/>
    <property type="project" value="UniProtKB-KW"/>
</dbReference>
<dbReference type="PROSITE" id="PS50103">
    <property type="entry name" value="ZF_C3H1"/>
    <property type="match status" value="3"/>
</dbReference>
<evidence type="ECO:0000313" key="12">
    <source>
        <dbReference type="EMBL" id="TFL01422.1"/>
    </source>
</evidence>
<keyword evidence="4 7" id="KW-0863">Zinc-finger</keyword>
<dbReference type="InterPro" id="IPR047187">
    <property type="entry name" value="SF1_C_Upf1"/>
</dbReference>
<evidence type="ECO:0000256" key="5">
    <source>
        <dbReference type="ARBA" id="ARBA00022833"/>
    </source>
</evidence>
<dbReference type="CDD" id="cd18808">
    <property type="entry name" value="SF1_C_Upf1"/>
    <property type="match status" value="1"/>
</dbReference>
<reference evidence="12 13" key="1">
    <citation type="journal article" date="2019" name="Nat. Ecol. Evol.">
        <title>Megaphylogeny resolves global patterns of mushroom evolution.</title>
        <authorList>
            <person name="Varga T."/>
            <person name="Krizsan K."/>
            <person name="Foldi C."/>
            <person name="Dima B."/>
            <person name="Sanchez-Garcia M."/>
            <person name="Sanchez-Ramirez S."/>
            <person name="Szollosi G.J."/>
            <person name="Szarkandi J.G."/>
            <person name="Papp V."/>
            <person name="Albert L."/>
            <person name="Andreopoulos W."/>
            <person name="Angelini C."/>
            <person name="Antonin V."/>
            <person name="Barry K.W."/>
            <person name="Bougher N.L."/>
            <person name="Buchanan P."/>
            <person name="Buyck B."/>
            <person name="Bense V."/>
            <person name="Catcheside P."/>
            <person name="Chovatia M."/>
            <person name="Cooper J."/>
            <person name="Damon W."/>
            <person name="Desjardin D."/>
            <person name="Finy P."/>
            <person name="Geml J."/>
            <person name="Haridas S."/>
            <person name="Hughes K."/>
            <person name="Justo A."/>
            <person name="Karasinski D."/>
            <person name="Kautmanova I."/>
            <person name="Kiss B."/>
            <person name="Kocsube S."/>
            <person name="Kotiranta H."/>
            <person name="LaButti K.M."/>
            <person name="Lechner B.E."/>
            <person name="Liimatainen K."/>
            <person name="Lipzen A."/>
            <person name="Lukacs Z."/>
            <person name="Mihaltcheva S."/>
            <person name="Morgado L.N."/>
            <person name="Niskanen T."/>
            <person name="Noordeloos M.E."/>
            <person name="Ohm R.A."/>
            <person name="Ortiz-Santana B."/>
            <person name="Ovrebo C."/>
            <person name="Racz N."/>
            <person name="Riley R."/>
            <person name="Savchenko A."/>
            <person name="Shiryaev A."/>
            <person name="Soop K."/>
            <person name="Spirin V."/>
            <person name="Szebenyi C."/>
            <person name="Tomsovsky M."/>
            <person name="Tulloss R.E."/>
            <person name="Uehling J."/>
            <person name="Grigoriev I.V."/>
            <person name="Vagvolgyi C."/>
            <person name="Papp T."/>
            <person name="Martin F.M."/>
            <person name="Miettinen O."/>
            <person name="Hibbett D.S."/>
            <person name="Nagy L.G."/>
        </authorList>
    </citation>
    <scope>NUCLEOTIDE SEQUENCE [LARGE SCALE GENOMIC DNA]</scope>
    <source>
        <strain evidence="12 13">CBS 309.79</strain>
    </source>
</reference>
<feature type="compositionally biased region" description="Polar residues" evidence="9">
    <location>
        <begin position="1976"/>
        <end position="1987"/>
    </location>
</feature>
<feature type="region of interest" description="Disordered" evidence="9">
    <location>
        <begin position="979"/>
        <end position="1077"/>
    </location>
</feature>
<dbReference type="CDD" id="cd06008">
    <property type="entry name" value="NF-X1-zinc-finger"/>
    <property type="match status" value="1"/>
</dbReference>
<comment type="subcellular location">
    <subcellularLocation>
        <location evidence="1">Cytoplasm</location>
    </subcellularLocation>
</comment>
<dbReference type="InterPro" id="IPR045055">
    <property type="entry name" value="DNA2/NAM7-like"/>
</dbReference>
<dbReference type="OrthoDB" id="2423195at2759"/>
<evidence type="ECO:0000256" key="8">
    <source>
        <dbReference type="SAM" id="Coils"/>
    </source>
</evidence>
<name>A0A5C3QI56_9AGAR</name>
<dbReference type="InterPro" id="IPR046439">
    <property type="entry name" value="ZF_RZ_dom"/>
</dbReference>
<dbReference type="InterPro" id="IPR041677">
    <property type="entry name" value="DNA2/NAM7_AAA_11"/>
</dbReference>
<evidence type="ECO:0000256" key="7">
    <source>
        <dbReference type="PROSITE-ProRule" id="PRU00723"/>
    </source>
</evidence>
<evidence type="ECO:0000256" key="1">
    <source>
        <dbReference type="ARBA" id="ARBA00004496"/>
    </source>
</evidence>
<feature type="coiled-coil region" evidence="8">
    <location>
        <begin position="1140"/>
        <end position="1167"/>
    </location>
</feature>
<dbReference type="InterPro" id="IPR041679">
    <property type="entry name" value="DNA2/NAM7-like_C"/>
</dbReference>
<keyword evidence="13" id="KW-1185">Reference proteome</keyword>
<dbReference type="EMBL" id="ML178825">
    <property type="protein sequence ID" value="TFL01422.1"/>
    <property type="molecule type" value="Genomic_DNA"/>
</dbReference>
<feature type="domain" description="C3H1-type" evidence="10">
    <location>
        <begin position="106"/>
        <end position="134"/>
    </location>
</feature>
<keyword evidence="8" id="KW-0175">Coiled coil</keyword>
<keyword evidence="2" id="KW-0963">Cytoplasm</keyword>
<proteinExistence type="predicted"/>
<dbReference type="Pfam" id="PF13087">
    <property type="entry name" value="AAA_12"/>
    <property type="match status" value="1"/>
</dbReference>
<feature type="domain" description="C3H1-type" evidence="10">
    <location>
        <begin position="47"/>
        <end position="75"/>
    </location>
</feature>
<dbReference type="GO" id="GO:0002376">
    <property type="term" value="P:immune system process"/>
    <property type="evidence" value="ECO:0007669"/>
    <property type="project" value="UniProtKB-KW"/>
</dbReference>
<sequence>MPPKQPSQPCRFMSTPQGCRFGNSCKFSHSGSGRSTPAQQAGPSSEPGTTQPCRFLSTPQGCRFARSCKFSHDIPGGSDPTQQAASSGKDAKHAGSARVQIMAVPKAPLGTCDFYYARGSCKRGFDCKYKHIAGSQAPQPASGASSSSHALPATGSSSTVTLAYVQQGLRKFLSDDMYRFPNVKHVYIFTRLLGAASSSFQSWTMEDGQMLLTYVTNGNGSLRINDILAWSPVSFKAGLNPHSLSFQLGLLPLIRFFACDILVKSTLSHLVNGLYGLLVQNIDSFVSHVTASMKEILAARTFQDPTANSADIPAGHEIFRSMLIVLFELLTRFKNVAQTHSCLTTFGRELDGWLQDWVASINSFSFRDPLTSSLAPQELIHVVENLQGLSLRIVAIVDRDNATLQKALRRPVTSGISHPNEGLLAMLSMNYQGPGTARALGPRHDNDFLHIDEIRIAPTHDELICLTPPFLPANLYGAPHEFDPESMERLLDIQFRLLREELTAPLRSSTQLVSADLLSPPQKTNQLNQLLVKKGGKYHGFQSTQESVLFNVYTDVRFQSMFPDRRGIAISVTLDAPPGRAQSDTPRARAAFWEGVGGKRLMQGGLVGLVWKRGTSVDVYLGTVATSQKDLVESAKKEKGRIQLRIVFFDAEATLRIVDEIRSSKSTFNHTKLLVEAPIMYEAIRPFLEALKVVPEAVPFERYLPHRPAKKLASTPILPPRMATKPGFKYQLASLFPPEAGVTSLQLDVQDGSSVAIARQELVQKSRLDASQAHAVVDTLTREVSLIQGPPGTGKSFTGVELIRVLIANKCGPILMIAFTNHALDHLLAAVLDIGIQKIVRLGSRSADERISQFSIENLERTAEAQAGLKQTSHQLHRELKAIDRQIEELVQKIHRKDPTPEELFDHLRVSYPEHSHSLNLPSNWILDLYAQWQEVGEEWQTVGRGGKARGRPDTTLYSYWIAGHDLSYINNVHRLASQGPPKAAVPLHPQSKKRVDEAERSSNRFVVPDSPAAALTSTEDQSEDEEEGSEPWQKTRWSAADALRDTVQPSPSLTPSPAPPSPSPSPIPFAQTIDPDNFESGQFFSDAFFRHYGIPLPLTPNSDRGLDELCESPNIWSMSLAERTRLNAHWVDLVSTESYELYQEEFANLQRKHETARQRHEEGRNELWRNLLTNAHVIGCTTTGAARLTTLLKGVSPRVMLVEEAGQVLEAHILGSLVPSIEHLILIGDPLQLRPTLNNFSLSMDSRQGRDLYRLDMSLMERLSTSGLPMSVIHKQRRMRPCISSLIRNTLYPSLEDSDVVKGYPSVRGFAKDLFFLTHNHRENGGGEESSSKYNMYEVQMIKDMVLYLLRQGCYLGDGDIIVLCAYLGQLARVRDALSDQVTVVLDERDAAALEDQEGLSPTEEFIPTIERVQASRKVKIRTIDNFQGEEGKIVILSLVRNSGGSDDSEKGLNKLSNAIGFLKSENRSNVALSRAREGMFVLGNAEQLSGRSNMWKKVIEELCENDSCGPALPVACHQHPESVNYISEPGQLPSFAPDGGCLRQCGARLACGHLCPYKCHPDDKNHVSVSCIELCTRLCIRQHPCSKLCAQECGACSSAVSNVSLPCGHLASTIPCYMVDDLDNVFCSEPVLKRLVGCEHVATMACSLDPSSYACEASCDKMMPCCSRQCTAKCHQCQHLSSTQPTAATGTPAQLAPRTSHTPHSCRALLYCSHPCSNTCSVDHQHSVKCPQPCRQECVHATCRFECSKPCAPCQEACSWYCSHYTCSVPCGSVCARLPCDLRCTKQLICGHRCPSVCGEDCSIQVCSVCCVEKRDDIVDLVMGTTLGDIDPNSEALESIIITLPKCKHTFTVETLDGHCDMSSVYEREEINGEPGRYLALKAPPSDFQKPPTCPTCRAAITSPRYGRVFKRADLDILERNVASSMSSSISRISQTISSWNVPALGKKIEEAIAKLPKELAHDVVVKGQKRQSARNQVLNEQRQASIPPRSLDPADTSLHRIPSAICIHWKNITAPISHNYKTSFELAQSRSAHTKAWESAFSYLFRQETDRAAAQPSDLPPDVIAHAQSVARQHIGQTEPLADKRYVVEAIWASLENRFIQAQLGGALLKALGKQVENPGHVKQWAAFVLFILESCVGDADRACRISASSKARKQMSKASVQLSRAYLERFRFSVEVAQQSGILKNSEVRAGYVTRTRSGMAEVAATFRAVMQDHLARIQTDSEVKWLAENVKSPMKALTDEWASLERSLLTETFYEPVSLQEKISIVKALDFSHTGHFYNCPNGHPFVIGECGGAMQTARCPECDEPVGGSGHNLLGTNSRAADLEQIAATEGSQRSPWAWAR</sequence>
<protein>
    <submittedName>
        <fullName evidence="12">P-loop containing nucleoside triphosphate hydrolase protein</fullName>
    </submittedName>
</protein>
<evidence type="ECO:0000256" key="2">
    <source>
        <dbReference type="ARBA" id="ARBA00022490"/>
    </source>
</evidence>
<dbReference type="GO" id="GO:0004386">
    <property type="term" value="F:helicase activity"/>
    <property type="evidence" value="ECO:0007669"/>
    <property type="project" value="InterPro"/>
</dbReference>
<evidence type="ECO:0000256" key="6">
    <source>
        <dbReference type="ARBA" id="ARBA00022859"/>
    </source>
</evidence>
<feature type="zinc finger region" description="C3H1-type" evidence="7">
    <location>
        <begin position="47"/>
        <end position="75"/>
    </location>
</feature>
<feature type="domain" description="C3H1-type" evidence="10">
    <location>
        <begin position="4"/>
        <end position="32"/>
    </location>
</feature>
<feature type="region of interest" description="Disordered" evidence="9">
    <location>
        <begin position="1973"/>
        <end position="1997"/>
    </location>
</feature>
<accession>A0A5C3QI56</accession>
<feature type="compositionally biased region" description="Basic and acidic residues" evidence="9">
    <location>
        <begin position="994"/>
        <end position="1003"/>
    </location>
</feature>
<keyword evidence="3 7" id="KW-0479">Metal-binding</keyword>
<evidence type="ECO:0000259" key="11">
    <source>
        <dbReference type="PROSITE" id="PS51981"/>
    </source>
</evidence>
<evidence type="ECO:0000256" key="3">
    <source>
        <dbReference type="ARBA" id="ARBA00022723"/>
    </source>
</evidence>
<evidence type="ECO:0000313" key="13">
    <source>
        <dbReference type="Proteomes" id="UP000305067"/>
    </source>
</evidence>
<dbReference type="GO" id="GO:0031048">
    <property type="term" value="P:regulatory ncRNA-mediated heterochromatin formation"/>
    <property type="evidence" value="ECO:0007669"/>
    <property type="project" value="TreeGrafter"/>
</dbReference>
<gene>
    <name evidence="12" type="ORF">BDV98DRAFT_604716</name>
</gene>
<dbReference type="Pfam" id="PF13086">
    <property type="entry name" value="AAA_11"/>
    <property type="match status" value="2"/>
</dbReference>
<keyword evidence="5 7" id="KW-0862">Zinc</keyword>
<feature type="domain" description="RZ-type" evidence="11">
    <location>
        <begin position="2262"/>
        <end position="2335"/>
    </location>
</feature>
<keyword evidence="12" id="KW-0378">Hydrolase</keyword>
<dbReference type="InterPro" id="IPR000571">
    <property type="entry name" value="Znf_CCCH"/>
</dbReference>
<evidence type="ECO:0000259" key="10">
    <source>
        <dbReference type="PROSITE" id="PS50103"/>
    </source>
</evidence>
<organism evidence="12 13">
    <name type="scientific">Pterulicium gracile</name>
    <dbReference type="NCBI Taxonomy" id="1884261"/>
    <lineage>
        <taxon>Eukaryota</taxon>
        <taxon>Fungi</taxon>
        <taxon>Dikarya</taxon>
        <taxon>Basidiomycota</taxon>
        <taxon>Agaricomycotina</taxon>
        <taxon>Agaricomycetes</taxon>
        <taxon>Agaricomycetidae</taxon>
        <taxon>Agaricales</taxon>
        <taxon>Pleurotineae</taxon>
        <taxon>Pterulaceae</taxon>
        <taxon>Pterulicium</taxon>
    </lineage>
</organism>
<dbReference type="Gene3D" id="4.10.1000.10">
    <property type="entry name" value="Zinc finger, CCCH-type"/>
    <property type="match status" value="1"/>
</dbReference>
<dbReference type="InterPro" id="IPR027417">
    <property type="entry name" value="P-loop_NTPase"/>
</dbReference>
<dbReference type="PANTHER" id="PTHR10887:SF341">
    <property type="entry name" value="NFX1-TYPE ZINC FINGER-CONTAINING PROTEIN 1"/>
    <property type="match status" value="1"/>
</dbReference>
<feature type="zinc finger region" description="C3H1-type" evidence="7">
    <location>
        <begin position="4"/>
        <end position="32"/>
    </location>
</feature>
<feature type="region of interest" description="Disordered" evidence="9">
    <location>
        <begin position="73"/>
        <end position="92"/>
    </location>
</feature>